<keyword evidence="4" id="KW-0312">Gluconeogenesis</keyword>
<evidence type="ECO:0000256" key="6">
    <source>
        <dbReference type="ARBA" id="ARBA00029321"/>
    </source>
</evidence>
<gene>
    <name evidence="8" type="ORF">KZC48_14685</name>
</gene>
<evidence type="ECO:0000313" key="8">
    <source>
        <dbReference type="EMBL" id="MDN4465631.1"/>
    </source>
</evidence>
<accession>A0ABT8FWE9</accession>
<keyword evidence="5" id="KW-0324">Glycolysis</keyword>
<dbReference type="InterPro" id="IPR014710">
    <property type="entry name" value="RmlC-like_jellyroll"/>
</dbReference>
<dbReference type="InterPro" id="IPR011051">
    <property type="entry name" value="RmlC_Cupin_sf"/>
</dbReference>
<reference evidence="8" key="1">
    <citation type="submission" date="2021-06" db="EMBL/GenBank/DDBJ databases">
        <title>Genome-based taxonomic framework of Microbacterium strains isolated from marine environment, the description of four new species and reclassification of four preexisting species.</title>
        <authorList>
            <person name="Lee S.D."/>
            <person name="Kim S.-M."/>
            <person name="Byeon Y.-S."/>
            <person name="Yang H.L."/>
            <person name="Kim I.S."/>
        </authorList>
    </citation>
    <scope>NUCLEOTIDE SEQUENCE</scope>
    <source>
        <strain evidence="8">KACC 20510</strain>
    </source>
</reference>
<protein>
    <recommendedName>
        <fullName evidence="3">glucose-6-phosphate isomerase</fullName>
        <ecNumber evidence="3">5.3.1.9</ecNumber>
    </recommendedName>
</protein>
<dbReference type="CDD" id="cd02218">
    <property type="entry name" value="cupin_PGI"/>
    <property type="match status" value="1"/>
</dbReference>
<dbReference type="Gene3D" id="2.60.120.10">
    <property type="entry name" value="Jelly Rolls"/>
    <property type="match status" value="1"/>
</dbReference>
<dbReference type="EC" id="5.3.1.9" evidence="3"/>
<evidence type="ECO:0000256" key="5">
    <source>
        <dbReference type="ARBA" id="ARBA00023152"/>
    </source>
</evidence>
<comment type="catalytic activity">
    <reaction evidence="6">
        <text>alpha-D-glucose 6-phosphate = beta-D-fructose 6-phosphate</text>
        <dbReference type="Rhea" id="RHEA:11816"/>
        <dbReference type="ChEBI" id="CHEBI:57634"/>
        <dbReference type="ChEBI" id="CHEBI:58225"/>
        <dbReference type="EC" id="5.3.1.9"/>
    </reaction>
</comment>
<comment type="similarity">
    <text evidence="2">Belongs to the archaeal-type GPI family.</text>
</comment>
<dbReference type="Pfam" id="PF06560">
    <property type="entry name" value="GPI"/>
    <property type="match status" value="1"/>
</dbReference>
<sequence>MQEFTVKPAGTIDPETYELTGRTGRYTKSVSELGGVYRDEQAYAAWRDADPQAEAYRVDEFRPSGDEGDLIYGLSVLHPGRIGREFPVTRGHLHAKSDRAETYHCLAGHGLMLMETVEGDTVVVELRPGQVAHVPPHHIHRSVNVGDTDFVTLFTYPADSGQDYDIISRAQGMHHVVVAAADGGWSLEENPDYVVRH</sequence>
<evidence type="ECO:0000256" key="3">
    <source>
        <dbReference type="ARBA" id="ARBA00011952"/>
    </source>
</evidence>
<evidence type="ECO:0000259" key="7">
    <source>
        <dbReference type="Pfam" id="PF06560"/>
    </source>
</evidence>
<comment type="pathway">
    <text evidence="1">Carbohydrate degradation; glycolysis; D-glyceraldehyde 3-phosphate and glycerone phosphate from D-glucose: step 2/4.</text>
</comment>
<evidence type="ECO:0000313" key="9">
    <source>
        <dbReference type="Proteomes" id="UP001172731"/>
    </source>
</evidence>
<keyword evidence="9" id="KW-1185">Reference proteome</keyword>
<evidence type="ECO:0000256" key="4">
    <source>
        <dbReference type="ARBA" id="ARBA00022432"/>
    </source>
</evidence>
<comment type="caution">
    <text evidence="8">The sequence shown here is derived from an EMBL/GenBank/DDBJ whole genome shotgun (WGS) entry which is preliminary data.</text>
</comment>
<organism evidence="8 9">
    <name type="scientific">Microbacterium aurantiacum</name>
    <dbReference type="NCBI Taxonomy" id="162393"/>
    <lineage>
        <taxon>Bacteria</taxon>
        <taxon>Bacillati</taxon>
        <taxon>Actinomycetota</taxon>
        <taxon>Actinomycetes</taxon>
        <taxon>Micrococcales</taxon>
        <taxon>Microbacteriaceae</taxon>
        <taxon>Microbacterium</taxon>
    </lineage>
</organism>
<dbReference type="RefSeq" id="WP_301135664.1">
    <property type="nucleotide sequence ID" value="NZ_BAAAUQ010000024.1"/>
</dbReference>
<evidence type="ECO:0000256" key="1">
    <source>
        <dbReference type="ARBA" id="ARBA00004926"/>
    </source>
</evidence>
<dbReference type="EMBL" id="JAHWXI010000026">
    <property type="protein sequence ID" value="MDN4465631.1"/>
    <property type="molecule type" value="Genomic_DNA"/>
</dbReference>
<dbReference type="SUPFAM" id="SSF51182">
    <property type="entry name" value="RmlC-like cupins"/>
    <property type="match status" value="1"/>
</dbReference>
<feature type="domain" description="Glucose-6-phosphate isomerase prokaryote" evidence="7">
    <location>
        <begin position="28"/>
        <end position="192"/>
    </location>
</feature>
<proteinExistence type="inferred from homology"/>
<evidence type="ECO:0000256" key="2">
    <source>
        <dbReference type="ARBA" id="ARBA00006542"/>
    </source>
</evidence>
<dbReference type="InterPro" id="IPR010551">
    <property type="entry name" value="G6P_isomerase_prok"/>
</dbReference>
<dbReference type="Proteomes" id="UP001172731">
    <property type="component" value="Unassembled WGS sequence"/>
</dbReference>
<name>A0ABT8FWE9_9MICO</name>